<dbReference type="AlphaFoldDB" id="A0A2N8P430"/>
<gene>
    <name evidence="2" type="ORF">AOB60_43145</name>
</gene>
<organism evidence="2 3">
    <name type="scientific">Streptomyces noursei</name>
    <name type="common">Streptomyces albulus</name>
    <dbReference type="NCBI Taxonomy" id="1971"/>
    <lineage>
        <taxon>Bacteria</taxon>
        <taxon>Bacillati</taxon>
        <taxon>Actinomycetota</taxon>
        <taxon>Actinomycetes</taxon>
        <taxon>Kitasatosporales</taxon>
        <taxon>Streptomycetaceae</taxon>
        <taxon>Streptomyces</taxon>
    </lineage>
</organism>
<evidence type="ECO:0000256" key="1">
    <source>
        <dbReference type="SAM" id="Phobius"/>
    </source>
</evidence>
<keyword evidence="1" id="KW-0812">Transmembrane</keyword>
<keyword evidence="3" id="KW-1185">Reference proteome</keyword>
<protein>
    <submittedName>
        <fullName evidence="2">Uncharacterized protein</fullName>
    </submittedName>
</protein>
<keyword evidence="1" id="KW-1133">Transmembrane helix</keyword>
<proteinExistence type="predicted"/>
<comment type="caution">
    <text evidence="2">The sequence shown here is derived from an EMBL/GenBank/DDBJ whole genome shotgun (WGS) entry which is preliminary data.</text>
</comment>
<dbReference type="EMBL" id="LJSN01000007">
    <property type="protein sequence ID" value="PNE35785.1"/>
    <property type="molecule type" value="Genomic_DNA"/>
</dbReference>
<keyword evidence="1" id="KW-0472">Membrane</keyword>
<name>A0A2N8P430_STRNR</name>
<evidence type="ECO:0000313" key="2">
    <source>
        <dbReference type="EMBL" id="PNE35785.1"/>
    </source>
</evidence>
<evidence type="ECO:0000313" key="3">
    <source>
        <dbReference type="Proteomes" id="UP000236047"/>
    </source>
</evidence>
<accession>A0A2N8P430</accession>
<reference evidence="3" key="1">
    <citation type="submission" date="2015-09" db="EMBL/GenBank/DDBJ databases">
        <authorList>
            <person name="Graham D.E."/>
            <person name="Mahan K.M."/>
            <person name="Klingeman D.M."/>
            <person name="Fida T."/>
            <person name="Giannone R.J."/>
            <person name="Hettich R.L."/>
            <person name="Parry R.J."/>
            <person name="Spain J.C."/>
        </authorList>
    </citation>
    <scope>NUCLEOTIDE SEQUENCE [LARGE SCALE GENOMIC DNA]</scope>
    <source>
        <strain evidence="3">JCM 4701</strain>
    </source>
</reference>
<sequence>MKTALFLSYLSGWRIAPRLVASWWRCWPESLRLLSVLLPVEWGMWQALASAGVSTLLCVLAAAGAGGVAGLVVQDLDDARWARFASETEAKR</sequence>
<dbReference type="RefSeq" id="WP_102927058.1">
    <property type="nucleotide sequence ID" value="NZ_LJSN01000007.1"/>
</dbReference>
<feature type="transmembrane region" description="Helical" evidence="1">
    <location>
        <begin position="45"/>
        <end position="73"/>
    </location>
</feature>
<dbReference type="Proteomes" id="UP000236047">
    <property type="component" value="Unassembled WGS sequence"/>
</dbReference>